<dbReference type="Proteomes" id="UP000270112">
    <property type="component" value="Unassembled WGS sequence"/>
</dbReference>
<sequence length="97" mass="9540">MGFDVTAGLALLVGGHASLAVCCGLYLAWWQVFFNPSAEKPHGARYAVGAACIVGAAVLGIAGVTLCVLGVQGLLPPEARGAALGGIVGCGAALYVV</sequence>
<gene>
    <name evidence="2" type="ORF">DMP09_15845</name>
</gene>
<protein>
    <submittedName>
        <fullName evidence="2">Uncharacterized protein</fullName>
    </submittedName>
</protein>
<feature type="non-terminal residue" evidence="2">
    <location>
        <position position="97"/>
    </location>
</feature>
<dbReference type="AlphaFoldDB" id="A0A3N0ISW4"/>
<keyword evidence="1" id="KW-1133">Transmembrane helix</keyword>
<name>A0A3N0ISW4_9ACTN</name>
<evidence type="ECO:0000313" key="3">
    <source>
        <dbReference type="Proteomes" id="UP000270112"/>
    </source>
</evidence>
<reference evidence="3" key="1">
    <citation type="submission" date="2018-05" db="EMBL/GenBank/DDBJ databases">
        <title>Genome Sequencing of selected type strains of the family Eggerthellaceae.</title>
        <authorList>
            <person name="Danylec N."/>
            <person name="Stoll D.A."/>
            <person name="Doetsch A."/>
            <person name="Huch M."/>
        </authorList>
    </citation>
    <scope>NUCLEOTIDE SEQUENCE [LARGE SCALE GENOMIC DNA]</scope>
    <source>
        <strain evidence="3">DSM 16107</strain>
    </source>
</reference>
<comment type="caution">
    <text evidence="2">The sequence shown here is derived from an EMBL/GenBank/DDBJ whole genome shotgun (WGS) entry which is preliminary data.</text>
</comment>
<keyword evidence="1" id="KW-0472">Membrane</keyword>
<organism evidence="2 3">
    <name type="scientific">Eggerthella sinensis</name>
    <dbReference type="NCBI Taxonomy" id="242230"/>
    <lineage>
        <taxon>Bacteria</taxon>
        <taxon>Bacillati</taxon>
        <taxon>Actinomycetota</taxon>
        <taxon>Coriobacteriia</taxon>
        <taxon>Eggerthellales</taxon>
        <taxon>Eggerthellaceae</taxon>
        <taxon>Eggerthella</taxon>
    </lineage>
</organism>
<feature type="transmembrane region" description="Helical" evidence="1">
    <location>
        <begin position="44"/>
        <end position="71"/>
    </location>
</feature>
<accession>A0A3N0ISW4</accession>
<evidence type="ECO:0000313" key="2">
    <source>
        <dbReference type="EMBL" id="RNM40089.1"/>
    </source>
</evidence>
<dbReference type="EMBL" id="QICC01000107">
    <property type="protein sequence ID" value="RNM40089.1"/>
    <property type="molecule type" value="Genomic_DNA"/>
</dbReference>
<proteinExistence type="predicted"/>
<keyword evidence="1" id="KW-0812">Transmembrane</keyword>
<evidence type="ECO:0000256" key="1">
    <source>
        <dbReference type="SAM" id="Phobius"/>
    </source>
</evidence>